<name>A0A8H7A4L6_9EURO</name>
<reference evidence="1" key="1">
    <citation type="submission" date="2020-02" db="EMBL/GenBank/DDBJ databases">
        <authorList>
            <person name="Palmer J.M."/>
        </authorList>
    </citation>
    <scope>NUCLEOTIDE SEQUENCE</scope>
    <source>
        <strain evidence="1">EPUS1.4</strain>
        <tissue evidence="1">Thallus</tissue>
    </source>
</reference>
<organism evidence="1 2">
    <name type="scientific">Endocarpon pusillum</name>
    <dbReference type="NCBI Taxonomy" id="364733"/>
    <lineage>
        <taxon>Eukaryota</taxon>
        <taxon>Fungi</taxon>
        <taxon>Dikarya</taxon>
        <taxon>Ascomycota</taxon>
        <taxon>Pezizomycotina</taxon>
        <taxon>Eurotiomycetes</taxon>
        <taxon>Chaetothyriomycetidae</taxon>
        <taxon>Verrucariales</taxon>
        <taxon>Verrucariaceae</taxon>
        <taxon>Endocarpon</taxon>
    </lineage>
</organism>
<dbReference type="AlphaFoldDB" id="A0A8H7A4L6"/>
<proteinExistence type="predicted"/>
<dbReference type="EMBL" id="JAACFV010000245">
    <property type="protein sequence ID" value="KAF7502503.1"/>
    <property type="molecule type" value="Genomic_DNA"/>
</dbReference>
<comment type="caution">
    <text evidence="1">The sequence shown here is derived from an EMBL/GenBank/DDBJ whole genome shotgun (WGS) entry which is preliminary data.</text>
</comment>
<keyword evidence="2" id="KW-1185">Reference proteome</keyword>
<evidence type="ECO:0000313" key="2">
    <source>
        <dbReference type="Proteomes" id="UP000606974"/>
    </source>
</evidence>
<gene>
    <name evidence="1" type="ORF">GJ744_005660</name>
</gene>
<accession>A0A8H7A4L6</accession>
<dbReference type="OrthoDB" id="1911848at2759"/>
<sequence length="79" mass="9105">MAGPELGLAIFATVDLCFKYGKALVEVCDRFRKAEIEITKRTTRTQAIWLRTKSQLDVLRQLAPILEEEHRNNQEETLS</sequence>
<evidence type="ECO:0000313" key="1">
    <source>
        <dbReference type="EMBL" id="KAF7502503.1"/>
    </source>
</evidence>
<dbReference type="Proteomes" id="UP000606974">
    <property type="component" value="Unassembled WGS sequence"/>
</dbReference>
<protein>
    <submittedName>
        <fullName evidence="1">Uncharacterized protein</fullName>
    </submittedName>
</protein>